<dbReference type="RefSeq" id="WP_162532622.1">
    <property type="nucleotide sequence ID" value="NZ_CP023994.1"/>
</dbReference>
<proteinExistence type="predicted"/>
<dbReference type="Proteomes" id="UP000246894">
    <property type="component" value="Chromosome"/>
</dbReference>
<keyword evidence="2" id="KW-1185">Reference proteome</keyword>
<name>A0A2Z3RV96_9MICO</name>
<evidence type="ECO:0008006" key="3">
    <source>
        <dbReference type="Google" id="ProtNLM"/>
    </source>
</evidence>
<dbReference type="KEGG" id="aum:AURMO_00168"/>
<evidence type="ECO:0000313" key="1">
    <source>
        <dbReference type="EMBL" id="AWR20787.1"/>
    </source>
</evidence>
<dbReference type="EMBL" id="CP023994">
    <property type="protein sequence ID" value="AWR20787.1"/>
    <property type="molecule type" value="Genomic_DNA"/>
</dbReference>
<protein>
    <recommendedName>
        <fullName evidence="3">ArsR family transcriptional regulator</fullName>
    </recommendedName>
</protein>
<accession>A0A2Z3RV96</accession>
<sequence length="192" mass="21076">MKAKVPALSPLFRSDSQAEILTLILLHPETEYSLTDISTLTEVNVATVHKEIERLALLGITSERRVGKSRLVHATVTHPLYQPLLALVEHSYGPLIVLSDLIEGIPGIEEAYIFGSWAARRAGRQGKPPADIDVLLVGALDYEAADSIAEKASAALRMDVNIQRCSSELWKKAEDPFITTVKSQPLIEIPLM</sequence>
<dbReference type="AlphaFoldDB" id="A0A2Z3RV96"/>
<organism evidence="1 2">
    <name type="scientific">Aurantimicrobium photophilum</name>
    <dbReference type="NCBI Taxonomy" id="1987356"/>
    <lineage>
        <taxon>Bacteria</taxon>
        <taxon>Bacillati</taxon>
        <taxon>Actinomycetota</taxon>
        <taxon>Actinomycetes</taxon>
        <taxon>Micrococcales</taxon>
        <taxon>Microbacteriaceae</taxon>
        <taxon>Aurantimicrobium</taxon>
    </lineage>
</organism>
<reference evidence="1 2" key="1">
    <citation type="submission" date="2017-10" db="EMBL/GenBank/DDBJ databases">
        <title>Genome of an Actinobacterium that displays light-enhanced growth.</title>
        <authorList>
            <person name="Maresca J.A."/>
            <person name="Hempel P."/>
            <person name="Shevchenko O."/>
            <person name="Miller K.J."/>
            <person name="Hahn M.W."/>
        </authorList>
    </citation>
    <scope>NUCLEOTIDE SEQUENCE [LARGE SCALE GENOMIC DNA]</scope>
    <source>
        <strain evidence="1 2">MWH-Mo1</strain>
    </source>
</reference>
<gene>
    <name evidence="1" type="ORF">AURMO_00168</name>
</gene>
<evidence type="ECO:0000313" key="2">
    <source>
        <dbReference type="Proteomes" id="UP000246894"/>
    </source>
</evidence>